<proteinExistence type="predicted"/>
<reference evidence="1" key="1">
    <citation type="submission" date="2020-08" db="EMBL/GenBank/DDBJ databases">
        <title>Genome public.</title>
        <authorList>
            <person name="Liu C."/>
            <person name="Sun Q."/>
        </authorList>
    </citation>
    <scope>NUCLEOTIDE SEQUENCE</scope>
    <source>
        <strain evidence="1">BX12</strain>
    </source>
</reference>
<gene>
    <name evidence="1" type="ORF">H9L42_16445</name>
</gene>
<dbReference type="AlphaFoldDB" id="A0A923SS84"/>
<name>A0A923SS84_9FIRM</name>
<comment type="caution">
    <text evidence="1">The sequence shown here is derived from an EMBL/GenBank/DDBJ whole genome shotgun (WGS) entry which is preliminary data.</text>
</comment>
<evidence type="ECO:0000313" key="2">
    <source>
        <dbReference type="Proteomes" id="UP000602647"/>
    </source>
</evidence>
<sequence length="69" mass="8394">MKNWEYNNEFTEDAKSLEQQAIENFTETILLAISSKQQASYKQIKDSFGEFDFYEHYRKTYDWLNSEHN</sequence>
<evidence type="ECO:0000313" key="1">
    <source>
        <dbReference type="EMBL" id="MBC6681400.1"/>
    </source>
</evidence>
<dbReference type="Proteomes" id="UP000602647">
    <property type="component" value="Unassembled WGS sequence"/>
</dbReference>
<accession>A0A923SS84</accession>
<dbReference type="EMBL" id="JACRYT010000043">
    <property type="protein sequence ID" value="MBC6681400.1"/>
    <property type="molecule type" value="Genomic_DNA"/>
</dbReference>
<protein>
    <submittedName>
        <fullName evidence="1">Uncharacterized protein</fullName>
    </submittedName>
</protein>
<organism evidence="1 2">
    <name type="scientific">Zhenpiania hominis</name>
    <dbReference type="NCBI Taxonomy" id="2763644"/>
    <lineage>
        <taxon>Bacteria</taxon>
        <taxon>Bacillati</taxon>
        <taxon>Bacillota</taxon>
        <taxon>Clostridia</taxon>
        <taxon>Peptostreptococcales</taxon>
        <taxon>Anaerovoracaceae</taxon>
        <taxon>Zhenpiania</taxon>
    </lineage>
</organism>
<dbReference type="RefSeq" id="WP_187304483.1">
    <property type="nucleotide sequence ID" value="NZ_JACRYT010000043.1"/>
</dbReference>
<keyword evidence="2" id="KW-1185">Reference proteome</keyword>